<dbReference type="RefSeq" id="WP_126814248.1">
    <property type="nucleotide sequence ID" value="NZ_NGKC01000012.1"/>
</dbReference>
<dbReference type="Pfam" id="PF07690">
    <property type="entry name" value="MFS_1"/>
    <property type="match status" value="1"/>
</dbReference>
<protein>
    <recommendedName>
        <fullName evidence="10">MFS transporter</fullName>
    </recommendedName>
</protein>
<feature type="transmembrane region" description="Helical" evidence="7">
    <location>
        <begin position="292"/>
        <end position="313"/>
    </location>
</feature>
<dbReference type="PANTHER" id="PTHR43266:SF2">
    <property type="entry name" value="MAJOR FACILITATOR SUPERFAMILY (MFS) PROFILE DOMAIN-CONTAINING PROTEIN"/>
    <property type="match status" value="1"/>
</dbReference>
<accession>A0A430AQL7</accession>
<feature type="transmembrane region" description="Helical" evidence="7">
    <location>
        <begin position="142"/>
        <end position="165"/>
    </location>
</feature>
<keyword evidence="4 7" id="KW-0812">Transmembrane</keyword>
<evidence type="ECO:0008006" key="10">
    <source>
        <dbReference type="Google" id="ProtNLM"/>
    </source>
</evidence>
<feature type="transmembrane region" description="Helical" evidence="7">
    <location>
        <begin position="319"/>
        <end position="337"/>
    </location>
</feature>
<feature type="transmembrane region" description="Helical" evidence="7">
    <location>
        <begin position="266"/>
        <end position="285"/>
    </location>
</feature>
<proteinExistence type="predicted"/>
<feature type="transmembrane region" description="Helical" evidence="7">
    <location>
        <begin position="85"/>
        <end position="111"/>
    </location>
</feature>
<dbReference type="GO" id="GO:0005886">
    <property type="term" value="C:plasma membrane"/>
    <property type="evidence" value="ECO:0007669"/>
    <property type="project" value="UniProtKB-SubCell"/>
</dbReference>
<evidence type="ECO:0000313" key="8">
    <source>
        <dbReference type="EMBL" id="RSU10421.1"/>
    </source>
</evidence>
<evidence type="ECO:0000256" key="7">
    <source>
        <dbReference type="SAM" id="Phobius"/>
    </source>
</evidence>
<dbReference type="AlphaFoldDB" id="A0A430AQL7"/>
<dbReference type="InterPro" id="IPR011701">
    <property type="entry name" value="MFS"/>
</dbReference>
<dbReference type="PANTHER" id="PTHR43266">
    <property type="entry name" value="MACROLIDE-EFFLUX PROTEIN"/>
    <property type="match status" value="1"/>
</dbReference>
<keyword evidence="6 7" id="KW-0472">Membrane</keyword>
<keyword evidence="5 7" id="KW-1133">Transmembrane helix</keyword>
<dbReference type="GO" id="GO:0022857">
    <property type="term" value="F:transmembrane transporter activity"/>
    <property type="evidence" value="ECO:0007669"/>
    <property type="project" value="InterPro"/>
</dbReference>
<dbReference type="InterPro" id="IPR036259">
    <property type="entry name" value="MFS_trans_sf"/>
</dbReference>
<dbReference type="OrthoDB" id="2293709at2"/>
<dbReference type="EMBL" id="NGKC01000012">
    <property type="protein sequence ID" value="RSU10421.1"/>
    <property type="molecule type" value="Genomic_DNA"/>
</dbReference>
<keyword evidence="3" id="KW-1003">Cell membrane</keyword>
<feature type="transmembrane region" description="Helical" evidence="7">
    <location>
        <begin position="225"/>
        <end position="246"/>
    </location>
</feature>
<evidence type="ECO:0000256" key="1">
    <source>
        <dbReference type="ARBA" id="ARBA00004651"/>
    </source>
</evidence>
<name>A0A430AQL7_9ENTE</name>
<organism evidence="8 9">
    <name type="scientific">Vagococcus acidifermentans</name>
    <dbReference type="NCBI Taxonomy" id="564710"/>
    <lineage>
        <taxon>Bacteria</taxon>
        <taxon>Bacillati</taxon>
        <taxon>Bacillota</taxon>
        <taxon>Bacilli</taxon>
        <taxon>Lactobacillales</taxon>
        <taxon>Enterococcaceae</taxon>
        <taxon>Vagococcus</taxon>
    </lineage>
</organism>
<dbReference type="Gene3D" id="1.20.1250.20">
    <property type="entry name" value="MFS general substrate transporter like domains"/>
    <property type="match status" value="1"/>
</dbReference>
<evidence type="ECO:0000256" key="5">
    <source>
        <dbReference type="ARBA" id="ARBA00022989"/>
    </source>
</evidence>
<gene>
    <name evidence="8" type="ORF">CBF27_10415</name>
</gene>
<keyword evidence="2" id="KW-0813">Transport</keyword>
<comment type="subcellular location">
    <subcellularLocation>
        <location evidence="1">Cell membrane</location>
        <topology evidence="1">Multi-pass membrane protein</topology>
    </subcellularLocation>
</comment>
<dbReference type="Proteomes" id="UP000286773">
    <property type="component" value="Unassembled WGS sequence"/>
</dbReference>
<feature type="transmembrane region" description="Helical" evidence="7">
    <location>
        <begin position="381"/>
        <end position="402"/>
    </location>
</feature>
<dbReference type="SUPFAM" id="SSF103473">
    <property type="entry name" value="MFS general substrate transporter"/>
    <property type="match status" value="1"/>
</dbReference>
<evidence type="ECO:0000256" key="2">
    <source>
        <dbReference type="ARBA" id="ARBA00022448"/>
    </source>
</evidence>
<keyword evidence="9" id="KW-1185">Reference proteome</keyword>
<evidence type="ECO:0000256" key="6">
    <source>
        <dbReference type="ARBA" id="ARBA00023136"/>
    </source>
</evidence>
<reference evidence="8 9" key="1">
    <citation type="submission" date="2017-05" db="EMBL/GenBank/DDBJ databases">
        <title>Vagococcus spp. assemblies.</title>
        <authorList>
            <person name="Gulvik C.A."/>
        </authorList>
    </citation>
    <scope>NUCLEOTIDE SEQUENCE [LARGE SCALE GENOMIC DNA]</scope>
    <source>
        <strain evidence="8 9">LMG 24798</strain>
    </source>
</reference>
<evidence type="ECO:0000256" key="4">
    <source>
        <dbReference type="ARBA" id="ARBA00022692"/>
    </source>
</evidence>
<feature type="transmembrane region" description="Helical" evidence="7">
    <location>
        <begin position="349"/>
        <end position="375"/>
    </location>
</feature>
<evidence type="ECO:0000256" key="3">
    <source>
        <dbReference type="ARBA" id="ARBA00022475"/>
    </source>
</evidence>
<evidence type="ECO:0000313" key="9">
    <source>
        <dbReference type="Proteomes" id="UP000286773"/>
    </source>
</evidence>
<comment type="caution">
    <text evidence="8">The sequence shown here is derived from an EMBL/GenBank/DDBJ whole genome shotgun (WGS) entry which is preliminary data.</text>
</comment>
<sequence length="411" mass="45524">MNLLVSHRNFRNFFFLSTTSLIADSIYYIVLTIYASQLSNPALAIGLITLSENLPYLFNPLSGAIADNTADKYTVLKRLVVMRAVLYSVVAVLIMHQSMAALAAICLINLVSDLSGRMFNGLLSPYIPFVLEKERLEEAQELIGSNAQIISIIASFLGAMLIGFLSFSQVAVINVGLFMLALLIVMAMKTSLLKFQSSVQVSKMNTAAVFKHLTTTFKMIAEKKVYLLLVIQFTFINGILGLLVPFSTNVFRLFPALHVLSFPFTLAFYQGLFSLGIIVSGLFLMRYVKKVTVIQLIGILYGLLVVQVFFLMIQFKAGIFITALVAGLLLGFIGPKMSYLMYDNFSSEVLGAVGGTLNFIYMIGPVITSFIFTLISATKKLSLMFAFFWVILAIGIVFSLYITKKEKIRNS</sequence>
<feature type="transmembrane region" description="Helical" evidence="7">
    <location>
        <begin position="171"/>
        <end position="188"/>
    </location>
</feature>
<feature type="transmembrane region" description="Helical" evidence="7">
    <location>
        <begin position="12"/>
        <end position="35"/>
    </location>
</feature>